<dbReference type="Pfam" id="PF01547">
    <property type="entry name" value="SBP_bac_1"/>
    <property type="match status" value="1"/>
</dbReference>
<evidence type="ECO:0000256" key="2">
    <source>
        <dbReference type="ARBA" id="ARBA00008520"/>
    </source>
</evidence>
<proteinExistence type="inferred from homology"/>
<sequence>MGFNSSQTRRRRRRIAGLLTTGAVAVSLAACSGGGSADTAGGKVTITFMNDQVVEGMPLGQAIQKFEQENPDIKVDVLPVPSESDYEAKMRTSLASSKPPDIFRINDDYVQQFTDNGALFDLAPAVKAAGLKDSDYAPQVFNFGKQSDGRMTSWQLGYQSTIVFYNIDAFKKAGLPLPPGTWSSDKWTTADFLADAQKLTDGTKMYGATVSAATNYEQTFTHNNGSPTGVYSADGKKFTLADPIGVQTVQWVADLTCKYHVQPAWADLLQDNADIQLFAQGKTAMLFEQSGSVPYLRQTIKGFDWDIAPPPAGTADQANEASVVSYGVPAKAKHHDEAFKLLNYLAGPEAGQILGKGGSFTPVNNAAAEAISKASTGAPEHAELLAEAAHHLTAGNKTSNTLGARAIYRPALDQVYNCKSSAQDVLSGARPQVEQALGQG</sequence>
<comment type="similarity">
    <text evidence="2">Belongs to the bacterial solute-binding protein 1 family.</text>
</comment>
<dbReference type="Gene3D" id="3.40.190.10">
    <property type="entry name" value="Periplasmic binding protein-like II"/>
    <property type="match status" value="1"/>
</dbReference>
<dbReference type="AlphaFoldDB" id="A0A4U3LME2"/>
<dbReference type="SUPFAM" id="SSF53850">
    <property type="entry name" value="Periplasmic binding protein-like II"/>
    <property type="match status" value="1"/>
</dbReference>
<accession>A0A4U3LME2</accession>
<evidence type="ECO:0000313" key="6">
    <source>
        <dbReference type="EMBL" id="TKK76790.1"/>
    </source>
</evidence>
<dbReference type="InterPro" id="IPR006059">
    <property type="entry name" value="SBP"/>
</dbReference>
<dbReference type="RefSeq" id="WP_137257654.1">
    <property type="nucleotide sequence ID" value="NZ_JBHSPQ010000003.1"/>
</dbReference>
<organism evidence="6 7">
    <name type="scientific">Kribbella jiaozuonensis</name>
    <dbReference type="NCBI Taxonomy" id="2575441"/>
    <lineage>
        <taxon>Bacteria</taxon>
        <taxon>Bacillati</taxon>
        <taxon>Actinomycetota</taxon>
        <taxon>Actinomycetes</taxon>
        <taxon>Propionibacteriales</taxon>
        <taxon>Kribbellaceae</taxon>
        <taxon>Kribbella</taxon>
    </lineage>
</organism>
<dbReference type="PANTHER" id="PTHR43649">
    <property type="entry name" value="ARABINOSE-BINDING PROTEIN-RELATED"/>
    <property type="match status" value="1"/>
</dbReference>
<feature type="signal peptide" evidence="5">
    <location>
        <begin position="1"/>
        <end position="29"/>
    </location>
</feature>
<feature type="chain" id="PRO_5039224511" evidence="5">
    <location>
        <begin position="30"/>
        <end position="440"/>
    </location>
</feature>
<comment type="caution">
    <text evidence="6">The sequence shown here is derived from an EMBL/GenBank/DDBJ whole genome shotgun (WGS) entry which is preliminary data.</text>
</comment>
<keyword evidence="3" id="KW-0813">Transport</keyword>
<name>A0A4U3LME2_9ACTN</name>
<comment type="subcellular location">
    <subcellularLocation>
        <location evidence="1">Cell envelope</location>
    </subcellularLocation>
</comment>
<evidence type="ECO:0000256" key="3">
    <source>
        <dbReference type="ARBA" id="ARBA00022448"/>
    </source>
</evidence>
<dbReference type="CDD" id="cd13585">
    <property type="entry name" value="PBP2_TMBP_like"/>
    <property type="match status" value="1"/>
</dbReference>
<evidence type="ECO:0000256" key="1">
    <source>
        <dbReference type="ARBA" id="ARBA00004196"/>
    </source>
</evidence>
<dbReference type="Proteomes" id="UP000305836">
    <property type="component" value="Unassembled WGS sequence"/>
</dbReference>
<dbReference type="PANTHER" id="PTHR43649:SF31">
    <property type="entry name" value="SN-GLYCEROL-3-PHOSPHATE-BINDING PERIPLASMIC PROTEIN UGPB"/>
    <property type="match status" value="1"/>
</dbReference>
<protein>
    <submittedName>
        <fullName evidence="6">Sugar ABC transporter substrate-binding protein</fullName>
    </submittedName>
</protein>
<dbReference type="GO" id="GO:0030313">
    <property type="term" value="C:cell envelope"/>
    <property type="evidence" value="ECO:0007669"/>
    <property type="project" value="UniProtKB-SubCell"/>
</dbReference>
<dbReference type="OrthoDB" id="7918484at2"/>
<evidence type="ECO:0000256" key="5">
    <source>
        <dbReference type="SAM" id="SignalP"/>
    </source>
</evidence>
<dbReference type="InterPro" id="IPR050490">
    <property type="entry name" value="Bact_solute-bd_prot1"/>
</dbReference>
<evidence type="ECO:0000313" key="7">
    <source>
        <dbReference type="Proteomes" id="UP000305836"/>
    </source>
</evidence>
<dbReference type="EMBL" id="SZPZ01000004">
    <property type="protein sequence ID" value="TKK76790.1"/>
    <property type="molecule type" value="Genomic_DNA"/>
</dbReference>
<evidence type="ECO:0000256" key="4">
    <source>
        <dbReference type="ARBA" id="ARBA00022729"/>
    </source>
</evidence>
<gene>
    <name evidence="6" type="ORF">FDA38_31105</name>
</gene>
<keyword evidence="7" id="KW-1185">Reference proteome</keyword>
<reference evidence="6 7" key="1">
    <citation type="submission" date="2019-04" db="EMBL/GenBank/DDBJ databases">
        <title>Kribbella sp. NEAU-THZ 27 nov., a novel actinomycete isolated from soil.</title>
        <authorList>
            <person name="Duan L."/>
        </authorList>
    </citation>
    <scope>NUCLEOTIDE SEQUENCE [LARGE SCALE GENOMIC DNA]</scope>
    <source>
        <strain evidence="7">NEAU-THZ27</strain>
    </source>
</reference>
<keyword evidence="4 5" id="KW-0732">Signal</keyword>